<dbReference type="Pfam" id="PF02870">
    <property type="entry name" value="Methyltransf_1N"/>
    <property type="match status" value="1"/>
</dbReference>
<dbReference type="Pfam" id="PF01035">
    <property type="entry name" value="DNA_binding_1"/>
    <property type="match status" value="1"/>
</dbReference>
<reference evidence="11 12" key="1">
    <citation type="submission" date="2017-09" db="EMBL/GenBank/DDBJ databases">
        <title>Large-scale bioinformatics analysis of Bacillus genomes uncovers conserved roles of natural products in bacterial physiology.</title>
        <authorList>
            <consortium name="Agbiome Team Llc"/>
            <person name="Bleich R.M."/>
            <person name="Grubbs K.J."/>
            <person name="Santa Maria K.C."/>
            <person name="Allen S.E."/>
            <person name="Farag S."/>
            <person name="Shank E.A."/>
            <person name="Bowers A."/>
        </authorList>
    </citation>
    <scope>NUCLEOTIDE SEQUENCE [LARGE SCALE GENOMIC DNA]</scope>
    <source>
        <strain evidence="11 12">AFS040105</strain>
    </source>
</reference>
<dbReference type="Proteomes" id="UP000225766">
    <property type="component" value="Unassembled WGS sequence"/>
</dbReference>
<dbReference type="GO" id="GO:0006281">
    <property type="term" value="P:DNA repair"/>
    <property type="evidence" value="ECO:0007669"/>
    <property type="project" value="UniProtKB-KW"/>
</dbReference>
<evidence type="ECO:0000256" key="7">
    <source>
        <dbReference type="ARBA" id="ARBA00023204"/>
    </source>
</evidence>
<evidence type="ECO:0000313" key="11">
    <source>
        <dbReference type="EMBL" id="PGU05291.1"/>
    </source>
</evidence>
<dbReference type="NCBIfam" id="TIGR00589">
    <property type="entry name" value="ogt"/>
    <property type="match status" value="1"/>
</dbReference>
<evidence type="ECO:0000259" key="10">
    <source>
        <dbReference type="Pfam" id="PF02870"/>
    </source>
</evidence>
<dbReference type="InterPro" id="IPR008332">
    <property type="entry name" value="MethylG_MeTrfase_N"/>
</dbReference>
<sequence length="176" mass="20395">MNSYKNKSIYWTLLTHGNWRFHIAATENGLCFIGSQDENFEELTIWARKKLPQYKLTRNPDYLYTYTKEVIEYLENKRETFTFPIDAYGTAFQLSIWNTVREIPYGKTYSYSEIAERIQKPKAVRAVASAIAANPLLITIPCHRVIGKNGKLTGFRGGLEMKKELLILEKSQVECI</sequence>
<evidence type="ECO:0000256" key="8">
    <source>
        <dbReference type="ARBA" id="ARBA00049348"/>
    </source>
</evidence>
<dbReference type="AlphaFoldDB" id="A0A2A8IV51"/>
<dbReference type="GO" id="GO:0032259">
    <property type="term" value="P:methylation"/>
    <property type="evidence" value="ECO:0007669"/>
    <property type="project" value="UniProtKB-KW"/>
</dbReference>
<dbReference type="RefSeq" id="WP_088230044.1">
    <property type="nucleotide sequence ID" value="NZ_JARXKI010000001.1"/>
</dbReference>
<keyword evidence="7" id="KW-0234">DNA repair</keyword>
<comment type="catalytic activity">
    <reaction evidence="8">
        <text>a 6-O-methyl-2'-deoxyguanosine in DNA + L-cysteinyl-[protein] = S-methyl-L-cysteinyl-[protein] + a 2'-deoxyguanosine in DNA</text>
        <dbReference type="Rhea" id="RHEA:24000"/>
        <dbReference type="Rhea" id="RHEA-COMP:10131"/>
        <dbReference type="Rhea" id="RHEA-COMP:10132"/>
        <dbReference type="Rhea" id="RHEA-COMP:11367"/>
        <dbReference type="Rhea" id="RHEA-COMP:11368"/>
        <dbReference type="ChEBI" id="CHEBI:29950"/>
        <dbReference type="ChEBI" id="CHEBI:82612"/>
        <dbReference type="ChEBI" id="CHEBI:85445"/>
        <dbReference type="ChEBI" id="CHEBI:85448"/>
        <dbReference type="EC" id="2.1.1.63"/>
    </reaction>
</comment>
<evidence type="ECO:0000256" key="3">
    <source>
        <dbReference type="ARBA" id="ARBA00011918"/>
    </source>
</evidence>
<keyword evidence="6" id="KW-0227">DNA damage</keyword>
<evidence type="ECO:0000256" key="4">
    <source>
        <dbReference type="ARBA" id="ARBA00022603"/>
    </source>
</evidence>
<dbReference type="SUPFAM" id="SSF46767">
    <property type="entry name" value="Methylated DNA-protein cysteine methyltransferase, C-terminal domain"/>
    <property type="match status" value="1"/>
</dbReference>
<dbReference type="EC" id="2.1.1.63" evidence="3"/>
<feature type="domain" description="Methylated-DNA-[protein]-cysteine S-methyltransferase DNA binding" evidence="9">
    <location>
        <begin position="91"/>
        <end position="170"/>
    </location>
</feature>
<comment type="catalytic activity">
    <reaction evidence="1">
        <text>a 4-O-methyl-thymidine in DNA + L-cysteinyl-[protein] = a thymidine in DNA + S-methyl-L-cysteinyl-[protein]</text>
        <dbReference type="Rhea" id="RHEA:53428"/>
        <dbReference type="Rhea" id="RHEA-COMP:10131"/>
        <dbReference type="Rhea" id="RHEA-COMP:10132"/>
        <dbReference type="Rhea" id="RHEA-COMP:13555"/>
        <dbReference type="Rhea" id="RHEA-COMP:13556"/>
        <dbReference type="ChEBI" id="CHEBI:29950"/>
        <dbReference type="ChEBI" id="CHEBI:82612"/>
        <dbReference type="ChEBI" id="CHEBI:137386"/>
        <dbReference type="ChEBI" id="CHEBI:137387"/>
        <dbReference type="EC" id="2.1.1.63"/>
    </reaction>
</comment>
<evidence type="ECO:0000256" key="2">
    <source>
        <dbReference type="ARBA" id="ARBA00008711"/>
    </source>
</evidence>
<protein>
    <recommendedName>
        <fullName evidence="3">methylated-DNA--[protein]-cysteine S-methyltransferase</fullName>
        <ecNumber evidence="3">2.1.1.63</ecNumber>
    </recommendedName>
</protein>
<proteinExistence type="inferred from homology"/>
<dbReference type="SUPFAM" id="SSF53155">
    <property type="entry name" value="Methylated DNA-protein cysteine methyltransferase domain"/>
    <property type="match status" value="1"/>
</dbReference>
<feature type="domain" description="Methylguanine DNA methyltransferase ribonuclease-like" evidence="10">
    <location>
        <begin position="9"/>
        <end position="86"/>
    </location>
</feature>
<dbReference type="OrthoDB" id="9810101at2"/>
<evidence type="ECO:0000256" key="6">
    <source>
        <dbReference type="ARBA" id="ARBA00022763"/>
    </source>
</evidence>
<accession>A0A2A8IV51</accession>
<dbReference type="CDD" id="cd06445">
    <property type="entry name" value="ATase"/>
    <property type="match status" value="1"/>
</dbReference>
<comment type="similarity">
    <text evidence="2">Belongs to the MGMT family.</text>
</comment>
<dbReference type="InterPro" id="IPR036217">
    <property type="entry name" value="MethylDNA_cys_MeTrfase_DNAb"/>
</dbReference>
<gene>
    <name evidence="11" type="ORF">COD19_03475</name>
</gene>
<evidence type="ECO:0000313" key="12">
    <source>
        <dbReference type="Proteomes" id="UP000225766"/>
    </source>
</evidence>
<dbReference type="PROSITE" id="PS00374">
    <property type="entry name" value="MGMT"/>
    <property type="match status" value="1"/>
</dbReference>
<name>A0A2A8IV51_BACCE</name>
<organism evidence="11 12">
    <name type="scientific">Bacillus cereus</name>
    <dbReference type="NCBI Taxonomy" id="1396"/>
    <lineage>
        <taxon>Bacteria</taxon>
        <taxon>Bacillati</taxon>
        <taxon>Bacillota</taxon>
        <taxon>Bacilli</taxon>
        <taxon>Bacillales</taxon>
        <taxon>Bacillaceae</taxon>
        <taxon>Bacillus</taxon>
        <taxon>Bacillus cereus group</taxon>
    </lineage>
</organism>
<dbReference type="InterPro" id="IPR014048">
    <property type="entry name" value="MethylDNA_cys_MeTrfase_DNA-bd"/>
</dbReference>
<dbReference type="InterPro" id="IPR036631">
    <property type="entry name" value="MGMT_N_sf"/>
</dbReference>
<keyword evidence="5 11" id="KW-0808">Transferase</keyword>
<dbReference type="PANTHER" id="PTHR10815:SF12">
    <property type="entry name" value="METHYLATED-DNA--PROTEIN-CYSTEINE METHYLTRANSFERASE, INDUCIBLE"/>
    <property type="match status" value="1"/>
</dbReference>
<dbReference type="GO" id="GO:0003908">
    <property type="term" value="F:methylated-DNA-[protein]-cysteine S-methyltransferase activity"/>
    <property type="evidence" value="ECO:0007669"/>
    <property type="project" value="UniProtKB-EC"/>
</dbReference>
<evidence type="ECO:0000256" key="1">
    <source>
        <dbReference type="ARBA" id="ARBA00001286"/>
    </source>
</evidence>
<dbReference type="FunFam" id="1.10.10.10:FF:000214">
    <property type="entry name" value="Methylated-DNA--protein-cysteine methyltransferase"/>
    <property type="match status" value="1"/>
</dbReference>
<dbReference type="PANTHER" id="PTHR10815">
    <property type="entry name" value="METHYLATED-DNA--PROTEIN-CYSTEINE METHYLTRANSFERASE"/>
    <property type="match status" value="1"/>
</dbReference>
<dbReference type="EMBL" id="NUMG01000004">
    <property type="protein sequence ID" value="PGU05291.1"/>
    <property type="molecule type" value="Genomic_DNA"/>
</dbReference>
<evidence type="ECO:0000259" key="9">
    <source>
        <dbReference type="Pfam" id="PF01035"/>
    </source>
</evidence>
<dbReference type="InterPro" id="IPR036388">
    <property type="entry name" value="WH-like_DNA-bd_sf"/>
</dbReference>
<comment type="caution">
    <text evidence="11">The sequence shown here is derived from an EMBL/GenBank/DDBJ whole genome shotgun (WGS) entry which is preliminary data.</text>
</comment>
<evidence type="ECO:0000256" key="5">
    <source>
        <dbReference type="ARBA" id="ARBA00022679"/>
    </source>
</evidence>
<keyword evidence="4 11" id="KW-0489">Methyltransferase</keyword>
<dbReference type="Gene3D" id="3.30.160.70">
    <property type="entry name" value="Methylated DNA-protein cysteine methyltransferase domain"/>
    <property type="match status" value="1"/>
</dbReference>
<dbReference type="Gene3D" id="1.10.10.10">
    <property type="entry name" value="Winged helix-like DNA-binding domain superfamily/Winged helix DNA-binding domain"/>
    <property type="match status" value="1"/>
</dbReference>
<dbReference type="InterPro" id="IPR001497">
    <property type="entry name" value="MethylDNA_cys_MeTrfase_AS"/>
</dbReference>